<evidence type="ECO:0000313" key="3">
    <source>
        <dbReference type="Proteomes" id="UP000054248"/>
    </source>
</evidence>
<dbReference type="HOGENOM" id="CLU_1038969_0_0_1"/>
<dbReference type="Gene3D" id="3.90.1200.10">
    <property type="match status" value="1"/>
</dbReference>
<gene>
    <name evidence="2" type="ORF">M407DRAFT_16469</name>
</gene>
<reference evidence="2 3" key="1">
    <citation type="submission" date="2014-04" db="EMBL/GenBank/DDBJ databases">
        <authorList>
            <consortium name="DOE Joint Genome Institute"/>
            <person name="Kuo A."/>
            <person name="Girlanda M."/>
            <person name="Perotto S."/>
            <person name="Kohler A."/>
            <person name="Nagy L.G."/>
            <person name="Floudas D."/>
            <person name="Copeland A."/>
            <person name="Barry K.W."/>
            <person name="Cichocki N."/>
            <person name="Veneault-Fourrey C."/>
            <person name="LaButti K."/>
            <person name="Lindquist E.A."/>
            <person name="Lipzen A."/>
            <person name="Lundell T."/>
            <person name="Morin E."/>
            <person name="Murat C."/>
            <person name="Sun H."/>
            <person name="Tunlid A."/>
            <person name="Henrissat B."/>
            <person name="Grigoriev I.V."/>
            <person name="Hibbett D.S."/>
            <person name="Martin F."/>
            <person name="Nordberg H.P."/>
            <person name="Cantor M.N."/>
            <person name="Hua S.X."/>
        </authorList>
    </citation>
    <scope>NUCLEOTIDE SEQUENCE [LARGE SCALE GENOMIC DNA]</scope>
    <source>
        <strain evidence="2 3">MUT 4182</strain>
    </source>
</reference>
<dbReference type="InterPro" id="IPR011009">
    <property type="entry name" value="Kinase-like_dom_sf"/>
</dbReference>
<feature type="domain" description="Aminoglycoside phosphotransferase" evidence="1">
    <location>
        <begin position="19"/>
        <end position="142"/>
    </location>
</feature>
<sequence length="268" mass="29016">MTDVGRGRILSDYILFASSEQTTVETLGRILGRFLGGLFKVTKNTSSEITRTLADSRHLMEFLTSQMERVAAELPGGVTPEIAALLERMRSAISREVHPEQCLGMVDLWPGSALIEGNGECGLVDWEHFGLTDPGTDLGMFVGHLHLLVLHDGAPKGASATTMNFISTFASSYFEANPGISAYFEWRFLIAHGRSLICGTNVFAETFLESTKLKAIKAGLSCLQAAGDQGGTGVDHDALAELPPDVKRGVQRFLAPRDEESRMLSPVS</sequence>
<dbReference type="SUPFAM" id="SSF56112">
    <property type="entry name" value="Protein kinase-like (PK-like)"/>
    <property type="match status" value="1"/>
</dbReference>
<dbReference type="Proteomes" id="UP000054248">
    <property type="component" value="Unassembled WGS sequence"/>
</dbReference>
<dbReference type="AlphaFoldDB" id="A0A0C3MLA1"/>
<reference evidence="3" key="2">
    <citation type="submission" date="2015-01" db="EMBL/GenBank/DDBJ databases">
        <title>Evolutionary Origins and Diversification of the Mycorrhizal Mutualists.</title>
        <authorList>
            <consortium name="DOE Joint Genome Institute"/>
            <consortium name="Mycorrhizal Genomics Consortium"/>
            <person name="Kohler A."/>
            <person name="Kuo A."/>
            <person name="Nagy L.G."/>
            <person name="Floudas D."/>
            <person name="Copeland A."/>
            <person name="Barry K.W."/>
            <person name="Cichocki N."/>
            <person name="Veneault-Fourrey C."/>
            <person name="LaButti K."/>
            <person name="Lindquist E.A."/>
            <person name="Lipzen A."/>
            <person name="Lundell T."/>
            <person name="Morin E."/>
            <person name="Murat C."/>
            <person name="Riley R."/>
            <person name="Ohm R."/>
            <person name="Sun H."/>
            <person name="Tunlid A."/>
            <person name="Henrissat B."/>
            <person name="Grigoriev I.V."/>
            <person name="Hibbett D.S."/>
            <person name="Martin F."/>
        </authorList>
    </citation>
    <scope>NUCLEOTIDE SEQUENCE [LARGE SCALE GENOMIC DNA]</scope>
    <source>
        <strain evidence="3">MUT 4182</strain>
    </source>
</reference>
<organism evidence="2 3">
    <name type="scientific">Tulasnella calospora MUT 4182</name>
    <dbReference type="NCBI Taxonomy" id="1051891"/>
    <lineage>
        <taxon>Eukaryota</taxon>
        <taxon>Fungi</taxon>
        <taxon>Dikarya</taxon>
        <taxon>Basidiomycota</taxon>
        <taxon>Agaricomycotina</taxon>
        <taxon>Agaricomycetes</taxon>
        <taxon>Cantharellales</taxon>
        <taxon>Tulasnellaceae</taxon>
        <taxon>Tulasnella</taxon>
    </lineage>
</organism>
<protein>
    <recommendedName>
        <fullName evidence="1">Aminoglycoside phosphotransferase domain-containing protein</fullName>
    </recommendedName>
</protein>
<dbReference type="Pfam" id="PF01636">
    <property type="entry name" value="APH"/>
    <property type="match status" value="1"/>
</dbReference>
<dbReference type="EMBL" id="KN822942">
    <property type="protein sequence ID" value="KIO34487.1"/>
    <property type="molecule type" value="Genomic_DNA"/>
</dbReference>
<dbReference type="OrthoDB" id="25129at2759"/>
<dbReference type="InterPro" id="IPR002575">
    <property type="entry name" value="Aminoglycoside_PTrfase"/>
</dbReference>
<name>A0A0C3MLA1_9AGAM</name>
<accession>A0A0C3MLA1</accession>
<keyword evidence="3" id="KW-1185">Reference proteome</keyword>
<proteinExistence type="predicted"/>
<evidence type="ECO:0000259" key="1">
    <source>
        <dbReference type="Pfam" id="PF01636"/>
    </source>
</evidence>
<evidence type="ECO:0000313" key="2">
    <source>
        <dbReference type="EMBL" id="KIO34487.1"/>
    </source>
</evidence>